<name>A0AAD6EM76_9POAL</name>
<gene>
    <name evidence="2" type="ORF">LUZ61_018744</name>
</gene>
<evidence type="ECO:0000313" key="2">
    <source>
        <dbReference type="EMBL" id="KAJ3689580.1"/>
    </source>
</evidence>
<dbReference type="Gene3D" id="2.60.200.20">
    <property type="match status" value="1"/>
</dbReference>
<evidence type="ECO:0000259" key="1">
    <source>
        <dbReference type="PROSITE" id="PS50006"/>
    </source>
</evidence>
<feature type="domain" description="FHA" evidence="1">
    <location>
        <begin position="25"/>
        <end position="77"/>
    </location>
</feature>
<dbReference type="InterPro" id="IPR000253">
    <property type="entry name" value="FHA_dom"/>
</dbReference>
<organism evidence="2 3">
    <name type="scientific">Rhynchospora tenuis</name>
    <dbReference type="NCBI Taxonomy" id="198213"/>
    <lineage>
        <taxon>Eukaryota</taxon>
        <taxon>Viridiplantae</taxon>
        <taxon>Streptophyta</taxon>
        <taxon>Embryophyta</taxon>
        <taxon>Tracheophyta</taxon>
        <taxon>Spermatophyta</taxon>
        <taxon>Magnoliopsida</taxon>
        <taxon>Liliopsida</taxon>
        <taxon>Poales</taxon>
        <taxon>Cyperaceae</taxon>
        <taxon>Cyperoideae</taxon>
        <taxon>Rhynchosporeae</taxon>
        <taxon>Rhynchospora</taxon>
    </lineage>
</organism>
<dbReference type="AlphaFoldDB" id="A0AAD6EM76"/>
<dbReference type="Proteomes" id="UP001210211">
    <property type="component" value="Unassembled WGS sequence"/>
</dbReference>
<reference evidence="2 3" key="1">
    <citation type="journal article" date="2022" name="Cell">
        <title>Repeat-based holocentromeres influence genome architecture and karyotype evolution.</title>
        <authorList>
            <person name="Hofstatter P.G."/>
            <person name="Thangavel G."/>
            <person name="Lux T."/>
            <person name="Neumann P."/>
            <person name="Vondrak T."/>
            <person name="Novak P."/>
            <person name="Zhang M."/>
            <person name="Costa L."/>
            <person name="Castellani M."/>
            <person name="Scott A."/>
            <person name="Toegelov H."/>
            <person name="Fuchs J."/>
            <person name="Mata-Sucre Y."/>
            <person name="Dias Y."/>
            <person name="Vanzela A.L.L."/>
            <person name="Huettel B."/>
            <person name="Almeida C.C.S."/>
            <person name="Simkova H."/>
            <person name="Souza G."/>
            <person name="Pedrosa-Harand A."/>
            <person name="Macas J."/>
            <person name="Mayer K.F.X."/>
            <person name="Houben A."/>
            <person name="Marques A."/>
        </authorList>
    </citation>
    <scope>NUCLEOTIDE SEQUENCE [LARGE SCALE GENOMIC DNA]</scope>
    <source>
        <strain evidence="2">RhyTen1mFocal</strain>
    </source>
</reference>
<dbReference type="InterPro" id="IPR008984">
    <property type="entry name" value="SMAD_FHA_dom_sf"/>
</dbReference>
<dbReference type="SMART" id="SM00240">
    <property type="entry name" value="FHA"/>
    <property type="match status" value="1"/>
</dbReference>
<dbReference type="Pfam" id="PF00498">
    <property type="entry name" value="FHA"/>
    <property type="match status" value="1"/>
</dbReference>
<evidence type="ECO:0000313" key="3">
    <source>
        <dbReference type="Proteomes" id="UP001210211"/>
    </source>
</evidence>
<proteinExistence type="predicted"/>
<accession>A0AAD6EM76</accession>
<dbReference type="PROSITE" id="PS50006">
    <property type="entry name" value="FHA_DOMAIN"/>
    <property type="match status" value="1"/>
</dbReference>
<dbReference type="PANTHER" id="PTHR23308">
    <property type="entry name" value="NUCLEAR INHIBITOR OF PROTEIN PHOSPHATASE-1"/>
    <property type="match status" value="1"/>
</dbReference>
<comment type="caution">
    <text evidence="2">The sequence shown here is derived from an EMBL/GenBank/DDBJ whole genome shotgun (WGS) entry which is preliminary data.</text>
</comment>
<keyword evidence="3" id="KW-1185">Reference proteome</keyword>
<dbReference type="InterPro" id="IPR050923">
    <property type="entry name" value="Cell_Proc_Reg/RNA_Proc"/>
</dbReference>
<dbReference type="SUPFAM" id="SSF49879">
    <property type="entry name" value="SMAD/FHA domain"/>
    <property type="match status" value="1"/>
</dbReference>
<sequence length="396" mass="43506">MDLQVTVLKGPRNGVILLCEPDSTTQTGRITRGNSLALREPGISPQHLSFRFVQADSGWFDSYLDTSNGTILNGPRIQASVPVRVSDGDILEIGEKIKLGLKIVVPKVVERNEEGNDARGMRVTGRGGYVRANSSRISEEKVELKQAPSKVLAPVRGRRNNAQAISDVNDEEKEVLNYDYGVEMGKKGTKRGRRDVVARNAAGVLNEEEPTDPFEFISSGIKESDQNKGTKLTRNPRRGMSSRVLKEVDTNCSVDPDLEVKKKGMGRGKGKGMASTISEEKENDVNIVLNLDSEGIGSGQVAVPNHGKEKRARISADSSTVIEEGEEGEEDFGVEGENNGEEGRVDIENMTLKDWFESMERFLPQVINDECERMIGIIKEKARNFDELVEAGSDEA</sequence>
<protein>
    <recommendedName>
        <fullName evidence="1">FHA domain-containing protein</fullName>
    </recommendedName>
</protein>
<dbReference type="EMBL" id="JAMRDG010000002">
    <property type="protein sequence ID" value="KAJ3689580.1"/>
    <property type="molecule type" value="Genomic_DNA"/>
</dbReference>